<accession>A0AAV8U6Z7</accession>
<evidence type="ECO:0000256" key="2">
    <source>
        <dbReference type="RuleBase" id="RU000411"/>
    </source>
</evidence>
<dbReference type="InterPro" id="IPR042178">
    <property type="entry name" value="Serpin_sf_1"/>
</dbReference>
<dbReference type="PROSITE" id="PS00284">
    <property type="entry name" value="SERPIN"/>
    <property type="match status" value="1"/>
</dbReference>
<dbReference type="InterPro" id="IPR023795">
    <property type="entry name" value="Serpin_CS"/>
</dbReference>
<comment type="caution">
    <text evidence="4">The sequence shown here is derived from an EMBL/GenBank/DDBJ whole genome shotgun (WGS) entry which is preliminary data.</text>
</comment>
<dbReference type="InterPro" id="IPR036186">
    <property type="entry name" value="Serpin_sf"/>
</dbReference>
<dbReference type="AlphaFoldDB" id="A0AAV8U6Z7"/>
<comment type="similarity">
    <text evidence="1 2">Belongs to the serpin family.</text>
</comment>
<dbReference type="PANTHER" id="PTHR11461:SF340">
    <property type="entry name" value="SERPIN DOMAIN-CONTAINING PROTEIN"/>
    <property type="match status" value="1"/>
</dbReference>
<dbReference type="SMART" id="SM00093">
    <property type="entry name" value="SERPIN"/>
    <property type="match status" value="1"/>
</dbReference>
<evidence type="ECO:0000259" key="3">
    <source>
        <dbReference type="SMART" id="SM00093"/>
    </source>
</evidence>
<sequence>MIHTQQEEQNYIEEEAGKEHFIFLLAVGSKGSTLDQLLLFLGSRSVEELNCLASKIVSSVLLQRKDGDGGPVVSFVNGVWIDQRFHLKPSFEEVAKGVYGAITKEVDFVTKATEVIEEVNYWAETATKGLIKHLLPKEESLGNDTCLVLANALYFKGSWDRKFDPSRTEFKHFHLLDGQIVQAPFMTTMSYERNLYGTFDGYKVVKLPYQNGPHNLRFSMYFFLPDATDGFECLVEKTDPTVWNCDSSLVEEDVKYLWIPRFRFSFELEASSTMKELGLELPFMDVGEFTDMMDTDRSPVLSKVFHKSFIEVNEEGTEAAASTAPGLILCCARIDPPRFVADHPFIFTIKEENSGLVFFIGSVLNPILVS</sequence>
<dbReference type="Gene3D" id="2.30.39.10">
    <property type="entry name" value="Alpha-1-antitrypsin, domain 1"/>
    <property type="match status" value="1"/>
</dbReference>
<dbReference type="PANTHER" id="PTHR11461">
    <property type="entry name" value="SERINE PROTEASE INHIBITOR, SERPIN"/>
    <property type="match status" value="1"/>
</dbReference>
<evidence type="ECO:0000313" key="5">
    <source>
        <dbReference type="Proteomes" id="UP001159364"/>
    </source>
</evidence>
<dbReference type="InterPro" id="IPR023796">
    <property type="entry name" value="Serpin_dom"/>
</dbReference>
<feature type="domain" description="Serpin" evidence="3">
    <location>
        <begin position="10"/>
        <end position="366"/>
    </location>
</feature>
<evidence type="ECO:0000313" key="4">
    <source>
        <dbReference type="EMBL" id="KAJ8775071.1"/>
    </source>
</evidence>
<dbReference type="CDD" id="cd02043">
    <property type="entry name" value="serpinP_plants"/>
    <property type="match status" value="1"/>
</dbReference>
<evidence type="ECO:0000256" key="1">
    <source>
        <dbReference type="ARBA" id="ARBA00009500"/>
    </source>
</evidence>
<organism evidence="4 5">
    <name type="scientific">Erythroxylum novogranatense</name>
    <dbReference type="NCBI Taxonomy" id="1862640"/>
    <lineage>
        <taxon>Eukaryota</taxon>
        <taxon>Viridiplantae</taxon>
        <taxon>Streptophyta</taxon>
        <taxon>Embryophyta</taxon>
        <taxon>Tracheophyta</taxon>
        <taxon>Spermatophyta</taxon>
        <taxon>Magnoliopsida</taxon>
        <taxon>eudicotyledons</taxon>
        <taxon>Gunneridae</taxon>
        <taxon>Pentapetalae</taxon>
        <taxon>rosids</taxon>
        <taxon>fabids</taxon>
        <taxon>Malpighiales</taxon>
        <taxon>Erythroxylaceae</taxon>
        <taxon>Erythroxylum</taxon>
    </lineage>
</organism>
<proteinExistence type="inferred from homology"/>
<name>A0AAV8U6Z7_9ROSI</name>
<protein>
    <recommendedName>
        <fullName evidence="3">Serpin domain-containing protein</fullName>
    </recommendedName>
</protein>
<dbReference type="InterPro" id="IPR042185">
    <property type="entry name" value="Serpin_sf_2"/>
</dbReference>
<dbReference type="Pfam" id="PF00079">
    <property type="entry name" value="Serpin"/>
    <property type="match status" value="1"/>
</dbReference>
<dbReference type="GO" id="GO:0005615">
    <property type="term" value="C:extracellular space"/>
    <property type="evidence" value="ECO:0007669"/>
    <property type="project" value="InterPro"/>
</dbReference>
<reference evidence="4 5" key="1">
    <citation type="submission" date="2021-09" db="EMBL/GenBank/DDBJ databases">
        <title>Genomic insights and catalytic innovation underlie evolution of tropane alkaloids biosynthesis.</title>
        <authorList>
            <person name="Wang Y.-J."/>
            <person name="Tian T."/>
            <person name="Huang J.-P."/>
            <person name="Huang S.-X."/>
        </authorList>
    </citation>
    <scope>NUCLEOTIDE SEQUENCE [LARGE SCALE GENOMIC DNA]</scope>
    <source>
        <strain evidence="4">KIB-2018</strain>
        <tissue evidence="4">Leaf</tissue>
    </source>
</reference>
<dbReference type="GO" id="GO:0004867">
    <property type="term" value="F:serine-type endopeptidase inhibitor activity"/>
    <property type="evidence" value="ECO:0007669"/>
    <property type="project" value="InterPro"/>
</dbReference>
<dbReference type="Gene3D" id="3.30.497.10">
    <property type="entry name" value="Antithrombin, subunit I, domain 2"/>
    <property type="match status" value="1"/>
</dbReference>
<dbReference type="SUPFAM" id="SSF56574">
    <property type="entry name" value="Serpins"/>
    <property type="match status" value="1"/>
</dbReference>
<dbReference type="Proteomes" id="UP001159364">
    <property type="component" value="Linkage Group LG01"/>
</dbReference>
<dbReference type="EMBL" id="JAIWQS010000001">
    <property type="protein sequence ID" value="KAJ8775071.1"/>
    <property type="molecule type" value="Genomic_DNA"/>
</dbReference>
<dbReference type="InterPro" id="IPR000215">
    <property type="entry name" value="Serpin_fam"/>
</dbReference>
<keyword evidence="5" id="KW-1185">Reference proteome</keyword>
<gene>
    <name evidence="4" type="ORF">K2173_020075</name>
</gene>